<dbReference type="AlphaFoldDB" id="A0A4U8Q5I6"/>
<dbReference type="STRING" id="180332.GCA_000797495_01485"/>
<keyword evidence="2" id="KW-1185">Reference proteome</keyword>
<protein>
    <submittedName>
        <fullName evidence="1">Uncharacterized protein</fullName>
    </submittedName>
</protein>
<evidence type="ECO:0000313" key="2">
    <source>
        <dbReference type="Proteomes" id="UP000306509"/>
    </source>
</evidence>
<gene>
    <name evidence="1" type="ORF">DSM106044_03018</name>
</gene>
<reference evidence="1 2" key="1">
    <citation type="journal article" date="2019" name="Anaerobe">
        <title>Detection of Robinsoniella peoriensis in multiple bone samples of a trauma patient.</title>
        <authorList>
            <person name="Schrottner P."/>
            <person name="Hartwich K."/>
            <person name="Bunk B."/>
            <person name="Schober I."/>
            <person name="Helbig S."/>
            <person name="Rudolph W.W."/>
            <person name="Gunzer F."/>
        </authorList>
    </citation>
    <scope>NUCLEOTIDE SEQUENCE [LARGE SCALE GENOMIC DNA]</scope>
    <source>
        <strain evidence="1 2">DSM 106044</strain>
    </source>
</reference>
<name>A0A4U8Q5I6_9FIRM</name>
<comment type="caution">
    <text evidence="1">The sequence shown here is derived from an EMBL/GenBank/DDBJ whole genome shotgun (WGS) entry which is preliminary data.</text>
</comment>
<accession>A0A4U8Q5I6</accession>
<dbReference type="Proteomes" id="UP000306509">
    <property type="component" value="Unassembled WGS sequence"/>
</dbReference>
<sequence>MLQEAMEVFQQILQQKGDRLVLDEYVPKDGTYRIIKLTEDSYNIEKTLDIRYDRKNDEIVGKTDSIYNKICYLDYYSKLLEMNKPIDAKKIIHSNNYLSLWMKKDSVKEEKLTEEIIDSYYELLKYPEIKYGKKLKAKVLYEATEQELGKPNVTLIEKIRKCVAEKDIWEDIDLERKDYLKFFFIVEDWEETQALYKCEGSRYLFPNIFNNNDFNEVESGEILGIPNDNMGMNAKKPYLANRTRKVAVPYLLDKNQAILQAKLFDYLMGFASKGKVNVYIDADHLRIRGYSNTEEPQGLENGYFLRLKKGKEVEIHQGDIISNYNTNLQPIFYLRNGIGIPDKTLEKYDIQYNTSHDKLWMLKGLIDQTFFENKLSNNFFTEAKDIAITDGVLKRTLLESRDRLFAWFYKGCRENVEELLDKISMDLIINAIGNGRVFLARRQFNLRWSLIDYFSKDRGMELRMENVRKILWEKMNLKDDWEFMSGDEFGYAAGQMVSYLISKSKANNKPSSLVNPYLNAKNHTVIKRRLLQLYKKYNYDISHYPDNRAEKIFTHIMDYMPKENESLNKEMIAAGFTAELLIYNKKNQEGGEEL</sequence>
<proteinExistence type="predicted"/>
<dbReference type="EMBL" id="QGQD01000059">
    <property type="protein sequence ID" value="TLD00110.1"/>
    <property type="molecule type" value="Genomic_DNA"/>
</dbReference>
<dbReference type="RefSeq" id="WP_138002778.1">
    <property type="nucleotide sequence ID" value="NZ_QGQD01000059.1"/>
</dbReference>
<organism evidence="1 2">
    <name type="scientific">Robinsoniella peoriensis</name>
    <dbReference type="NCBI Taxonomy" id="180332"/>
    <lineage>
        <taxon>Bacteria</taxon>
        <taxon>Bacillati</taxon>
        <taxon>Bacillota</taxon>
        <taxon>Clostridia</taxon>
        <taxon>Lachnospirales</taxon>
        <taxon>Lachnospiraceae</taxon>
        <taxon>Robinsoniella</taxon>
    </lineage>
</organism>
<evidence type="ECO:0000313" key="1">
    <source>
        <dbReference type="EMBL" id="TLD00110.1"/>
    </source>
</evidence>